<accession>A0A4Y2AE81</accession>
<dbReference type="Proteomes" id="UP000499080">
    <property type="component" value="Unassembled WGS sequence"/>
</dbReference>
<sequence length="98" mass="10884">MHSLRHQCSDYDMGGTRRHRSYPSLPDTARVLGRNLICCPPISIHPSCSLRNLPDLCSSHGRSPMRGTPCVSRMPGISRTMPLASDSEARQHHIAGMY</sequence>
<keyword evidence="3" id="KW-1185">Reference proteome</keyword>
<protein>
    <submittedName>
        <fullName evidence="2">Uncharacterized protein</fullName>
    </submittedName>
</protein>
<comment type="caution">
    <text evidence="2">The sequence shown here is derived from an EMBL/GenBank/DDBJ whole genome shotgun (WGS) entry which is preliminary data.</text>
</comment>
<feature type="region of interest" description="Disordered" evidence="1">
    <location>
        <begin position="1"/>
        <end position="23"/>
    </location>
</feature>
<reference evidence="2 3" key="1">
    <citation type="journal article" date="2019" name="Sci. Rep.">
        <title>Orb-weaving spider Araneus ventricosus genome elucidates the spidroin gene catalogue.</title>
        <authorList>
            <person name="Kono N."/>
            <person name="Nakamura H."/>
            <person name="Ohtoshi R."/>
            <person name="Moran D.A.P."/>
            <person name="Shinohara A."/>
            <person name="Yoshida Y."/>
            <person name="Fujiwara M."/>
            <person name="Mori M."/>
            <person name="Tomita M."/>
            <person name="Arakawa K."/>
        </authorList>
    </citation>
    <scope>NUCLEOTIDE SEQUENCE [LARGE SCALE GENOMIC DNA]</scope>
</reference>
<evidence type="ECO:0000313" key="2">
    <source>
        <dbReference type="EMBL" id="GBL77525.1"/>
    </source>
</evidence>
<gene>
    <name evidence="2" type="ORF">AVEN_41903_1</name>
</gene>
<name>A0A4Y2AE81_ARAVE</name>
<dbReference type="AlphaFoldDB" id="A0A4Y2AE81"/>
<organism evidence="2 3">
    <name type="scientific">Araneus ventricosus</name>
    <name type="common">Orbweaver spider</name>
    <name type="synonym">Epeira ventricosa</name>
    <dbReference type="NCBI Taxonomy" id="182803"/>
    <lineage>
        <taxon>Eukaryota</taxon>
        <taxon>Metazoa</taxon>
        <taxon>Ecdysozoa</taxon>
        <taxon>Arthropoda</taxon>
        <taxon>Chelicerata</taxon>
        <taxon>Arachnida</taxon>
        <taxon>Araneae</taxon>
        <taxon>Araneomorphae</taxon>
        <taxon>Entelegynae</taxon>
        <taxon>Araneoidea</taxon>
        <taxon>Araneidae</taxon>
        <taxon>Araneus</taxon>
    </lineage>
</organism>
<proteinExistence type="predicted"/>
<evidence type="ECO:0000256" key="1">
    <source>
        <dbReference type="SAM" id="MobiDB-lite"/>
    </source>
</evidence>
<evidence type="ECO:0000313" key="3">
    <source>
        <dbReference type="Proteomes" id="UP000499080"/>
    </source>
</evidence>
<dbReference type="EMBL" id="BGPR01000012">
    <property type="protein sequence ID" value="GBL77525.1"/>
    <property type="molecule type" value="Genomic_DNA"/>
</dbReference>